<dbReference type="RefSeq" id="WP_048704167.1">
    <property type="nucleotide sequence ID" value="NZ_CP014646.1"/>
</dbReference>
<sequence length="164" mass="16943">MAQPPPLLGAEQAAFICSGLSISAAACQPGALPNLARATGCRVSADRRTVTLLLSRPASAALLQDVAGTGRVAAVFSEPESHRTLQLKGTDAREVALEPGDPARAQHHVDRFVARLEPLGYPVEVVRTLLACAPEALTALAFTPSSGNFQTPGPEAGTALRGAR</sequence>
<evidence type="ECO:0000313" key="1">
    <source>
        <dbReference type="EMBL" id="AMO36599.1"/>
    </source>
</evidence>
<dbReference type="EMBL" id="CP014646">
    <property type="protein sequence ID" value="AMO36599.1"/>
    <property type="molecule type" value="Genomic_DNA"/>
</dbReference>
<dbReference type="STRING" id="1134435.AC731_006380"/>
<dbReference type="Proteomes" id="UP000036902">
    <property type="component" value="Chromosome"/>
</dbReference>
<reference evidence="2" key="1">
    <citation type="submission" date="2016-03" db="EMBL/GenBank/DDBJ databases">
        <authorList>
            <person name="Ma C."/>
            <person name="Zhou S."/>
            <person name="Yang G."/>
        </authorList>
    </citation>
    <scope>NUCLEOTIDE SEQUENCE [LARGE SCALE GENOMIC DNA]</scope>
    <source>
        <strain evidence="2">SgZ-1</strain>
    </source>
</reference>
<keyword evidence="2" id="KW-1185">Reference proteome</keyword>
<evidence type="ECO:0000313" key="2">
    <source>
        <dbReference type="Proteomes" id="UP000036902"/>
    </source>
</evidence>
<protein>
    <submittedName>
        <fullName evidence="1">Uncharacterized protein</fullName>
    </submittedName>
</protein>
<organism evidence="1 2">
    <name type="scientific">Thauera humireducens</name>
    <dbReference type="NCBI Taxonomy" id="1134435"/>
    <lineage>
        <taxon>Bacteria</taxon>
        <taxon>Pseudomonadati</taxon>
        <taxon>Pseudomonadota</taxon>
        <taxon>Betaproteobacteria</taxon>
        <taxon>Rhodocyclales</taxon>
        <taxon>Zoogloeaceae</taxon>
        <taxon>Thauera</taxon>
    </lineage>
</organism>
<proteinExistence type="predicted"/>
<dbReference type="AlphaFoldDB" id="A0A127K3S0"/>
<dbReference type="KEGG" id="thu:AC731_006380"/>
<gene>
    <name evidence="1" type="ORF">AC731_006380</name>
</gene>
<name>A0A127K3S0_9RHOO</name>
<accession>A0A127K3S0</accession>